<evidence type="ECO:0000313" key="2">
    <source>
        <dbReference type="EMBL" id="MPC51621.1"/>
    </source>
</evidence>
<reference evidence="2 3" key="1">
    <citation type="submission" date="2019-05" db="EMBL/GenBank/DDBJ databases">
        <title>Another draft genome of Portunus trituberculatus and its Hox gene families provides insights of decapod evolution.</title>
        <authorList>
            <person name="Jeong J.-H."/>
            <person name="Song I."/>
            <person name="Kim S."/>
            <person name="Choi T."/>
            <person name="Kim D."/>
            <person name="Ryu S."/>
            <person name="Kim W."/>
        </authorList>
    </citation>
    <scope>NUCLEOTIDE SEQUENCE [LARGE SCALE GENOMIC DNA]</scope>
    <source>
        <tissue evidence="2">Muscle</tissue>
    </source>
</reference>
<evidence type="ECO:0000313" key="3">
    <source>
        <dbReference type="Proteomes" id="UP000324222"/>
    </source>
</evidence>
<sequence length="79" mass="8513">MVLIFPLGAGRGEGGPGREAPVEPPKGLREGHRIEAGRQGGRVGRLSAGQLARVDKSKPEKRQKSVAVLYGDSRLRWLV</sequence>
<name>A0A5B7FVW3_PORTR</name>
<protein>
    <submittedName>
        <fullName evidence="2">Uncharacterized protein</fullName>
    </submittedName>
</protein>
<evidence type="ECO:0000256" key="1">
    <source>
        <dbReference type="SAM" id="MobiDB-lite"/>
    </source>
</evidence>
<proteinExistence type="predicted"/>
<accession>A0A5B7FVW3</accession>
<feature type="compositionally biased region" description="Basic and acidic residues" evidence="1">
    <location>
        <begin position="26"/>
        <end position="36"/>
    </location>
</feature>
<comment type="caution">
    <text evidence="2">The sequence shown here is derived from an EMBL/GenBank/DDBJ whole genome shotgun (WGS) entry which is preliminary data.</text>
</comment>
<gene>
    <name evidence="2" type="ORF">E2C01_045472</name>
</gene>
<dbReference type="Proteomes" id="UP000324222">
    <property type="component" value="Unassembled WGS sequence"/>
</dbReference>
<organism evidence="2 3">
    <name type="scientific">Portunus trituberculatus</name>
    <name type="common">Swimming crab</name>
    <name type="synonym">Neptunus trituberculatus</name>
    <dbReference type="NCBI Taxonomy" id="210409"/>
    <lineage>
        <taxon>Eukaryota</taxon>
        <taxon>Metazoa</taxon>
        <taxon>Ecdysozoa</taxon>
        <taxon>Arthropoda</taxon>
        <taxon>Crustacea</taxon>
        <taxon>Multicrustacea</taxon>
        <taxon>Malacostraca</taxon>
        <taxon>Eumalacostraca</taxon>
        <taxon>Eucarida</taxon>
        <taxon>Decapoda</taxon>
        <taxon>Pleocyemata</taxon>
        <taxon>Brachyura</taxon>
        <taxon>Eubrachyura</taxon>
        <taxon>Portunoidea</taxon>
        <taxon>Portunidae</taxon>
        <taxon>Portuninae</taxon>
        <taxon>Portunus</taxon>
    </lineage>
</organism>
<keyword evidence="3" id="KW-1185">Reference proteome</keyword>
<dbReference type="AlphaFoldDB" id="A0A5B7FVW3"/>
<feature type="region of interest" description="Disordered" evidence="1">
    <location>
        <begin position="1"/>
        <end position="59"/>
    </location>
</feature>
<dbReference type="EMBL" id="VSRR010010301">
    <property type="protein sequence ID" value="MPC51621.1"/>
    <property type="molecule type" value="Genomic_DNA"/>
</dbReference>